<comment type="caution">
    <text evidence="2">The sequence shown here is derived from an EMBL/GenBank/DDBJ whole genome shotgun (WGS) entry which is preliminary data.</text>
</comment>
<feature type="region of interest" description="Disordered" evidence="1">
    <location>
        <begin position="51"/>
        <end position="79"/>
    </location>
</feature>
<evidence type="ECO:0000313" key="3">
    <source>
        <dbReference type="Proteomes" id="UP001162031"/>
    </source>
</evidence>
<name>A0AAV0TLI4_HYABA</name>
<reference evidence="2" key="1">
    <citation type="submission" date="2022-12" db="EMBL/GenBank/DDBJ databases">
        <authorList>
            <person name="Webb A."/>
        </authorList>
    </citation>
    <scope>NUCLEOTIDE SEQUENCE</scope>
    <source>
        <strain evidence="2">Hp1</strain>
    </source>
</reference>
<dbReference type="Proteomes" id="UP001162031">
    <property type="component" value="Unassembled WGS sequence"/>
</dbReference>
<organism evidence="2 3">
    <name type="scientific">Hyaloperonospora brassicae</name>
    <name type="common">Brassica downy mildew</name>
    <name type="synonym">Peronospora brassicae</name>
    <dbReference type="NCBI Taxonomy" id="162125"/>
    <lineage>
        <taxon>Eukaryota</taxon>
        <taxon>Sar</taxon>
        <taxon>Stramenopiles</taxon>
        <taxon>Oomycota</taxon>
        <taxon>Peronosporomycetes</taxon>
        <taxon>Peronosporales</taxon>
        <taxon>Peronosporaceae</taxon>
        <taxon>Hyaloperonospora</taxon>
    </lineage>
</organism>
<gene>
    <name evidence="2" type="ORF">HBR001_LOCUS3039</name>
</gene>
<dbReference type="AlphaFoldDB" id="A0AAV0TLI4"/>
<proteinExistence type="predicted"/>
<keyword evidence="3" id="KW-1185">Reference proteome</keyword>
<dbReference type="EMBL" id="CANTFL010000470">
    <property type="protein sequence ID" value="CAI5723125.1"/>
    <property type="molecule type" value="Genomic_DNA"/>
</dbReference>
<evidence type="ECO:0000256" key="1">
    <source>
        <dbReference type="SAM" id="MobiDB-lite"/>
    </source>
</evidence>
<evidence type="ECO:0000313" key="2">
    <source>
        <dbReference type="EMBL" id="CAI5723125.1"/>
    </source>
</evidence>
<sequence>MFCRQCSGQAFDGVKVSTDSKLPTVYLLKKHYLDIVDDDWIMDALSDDDMDVPPSSLELDPENGSDSPSDEPPMWTADGKVTRWNDLGLDQWVKDTA</sequence>
<accession>A0AAV0TLI4</accession>
<protein>
    <recommendedName>
        <fullName evidence="4">Anaphase-promoting complex subunit 13</fullName>
    </recommendedName>
</protein>
<evidence type="ECO:0008006" key="4">
    <source>
        <dbReference type="Google" id="ProtNLM"/>
    </source>
</evidence>